<sequence>MSSNNQTSFNPSLSKMDLTPPLTPSNVKGRIDTSSPSTPSQPYSISSSTSTSKKVNQFIQLSHQQHDDESLSTCLQYLDQLFKQHNESATTQPFSSIVSSFSSMNQHSQTQLKSYLLLQNLHSHKKYILESFEQIQNQLNEIDSQIQVIQTHTKNIENYLSNGPTLIMLDSMMNDRTFISTSTNTTTPTTMTTTINTTLTNTTTPPTMTPTITTPMTTPTTMTTTINMTHTTHTNTTPCSSTCQISDYTKQMNSFYHEYISNLYRQYQLNVFISKFIFPEEEKQLLLHGKIRGQEYFTTLKKLDDMHSTCSNHFVKSSNYQRIIFEIMEELQMIRTSALERITRWIEDECKALSNDSEIDSEYELKQAINILFDKTIFLPLCLKQLIVSRSEFVKNQFFSALTMKKMSSSSSIGITSTGTGTGITKGQLSSRISSTTGTTTTTGTTGTVTTGTIGSSNNTYSPVTISLSSNPIEMLAHDPLRYIADILAWIHKSAVMEKELIQNLLSVYDHTSHNGQTTTSSSDSSVNTIPSHHTSNYATIANNNNTTATTSTTTTLNTSTPLNTLSNPTSYQVYPREPLLFKILNDIFDDLKGQLQMRVEQIINKNPTDSLIHTSSLKQDIDEEYTIVYFKLAHLLELYSCLFVKVMGDHCKLSVCLNDLKEKCMDKFFINIKRDLNRLIQKPPEITLNLNPPEEVKEVLNNLTEIMNTYSESVMVPENRREEDFQNVISAFIDPLLELYNNYYVNVKLKETDPILKSDYYVFIINGYYAILQALGGVESTSLSKIGTTNVDVSTTSVTRSKTELISTEMEKQLEIFTHYQSKLILENSGLQHKLNILHSDEHSKPFIPLSKCQDMDEQSLKAFFQNFYTQLFSLGSLALTQKQSCERLLSPRLKTYTKGRIALDVCNGYKQLYHAIMDEKNLYENPKEIVYHDPEQVKVLLDF</sequence>
<feature type="region of interest" description="Disordered" evidence="1">
    <location>
        <begin position="196"/>
        <end position="219"/>
    </location>
</feature>
<feature type="region of interest" description="Disordered" evidence="1">
    <location>
        <begin position="424"/>
        <end position="451"/>
    </location>
</feature>
<evidence type="ECO:0000313" key="3">
    <source>
        <dbReference type="EMBL" id="KAG2392312.1"/>
    </source>
</evidence>
<dbReference type="PANTHER" id="PTHR21506">
    <property type="entry name" value="COMPONENT OF OLIGOMERIC GOLGI COMPLEX 6"/>
    <property type="match status" value="1"/>
</dbReference>
<name>A0AA88H380_NAELO</name>
<dbReference type="PANTHER" id="PTHR21506:SF0">
    <property type="entry name" value="CONSERVED OLIGOMERIC GOLGI COMPLEX SUBUNIT 6"/>
    <property type="match status" value="1"/>
</dbReference>
<keyword evidence="4" id="KW-1185">Reference proteome</keyword>
<feature type="compositionally biased region" description="Low complexity" evidence="1">
    <location>
        <begin position="33"/>
        <end position="49"/>
    </location>
</feature>
<dbReference type="InterPro" id="IPR010490">
    <property type="entry name" value="COG6"/>
</dbReference>
<feature type="domain" description="Conserved Oligomeric Golgi complex subunit 6 C-terminal" evidence="2">
    <location>
        <begin position="321"/>
        <end position="943"/>
    </location>
</feature>
<feature type="region of interest" description="Disordered" evidence="1">
    <location>
        <begin position="1"/>
        <end position="49"/>
    </location>
</feature>
<dbReference type="RefSeq" id="XP_044554206.1">
    <property type="nucleotide sequence ID" value="XM_044688344.1"/>
</dbReference>
<feature type="compositionally biased region" description="Low complexity" evidence="1">
    <location>
        <begin position="436"/>
        <end position="451"/>
    </location>
</feature>
<feature type="region of interest" description="Disordered" evidence="1">
    <location>
        <begin position="514"/>
        <end position="562"/>
    </location>
</feature>
<dbReference type="Proteomes" id="UP000816034">
    <property type="component" value="Unassembled WGS sequence"/>
</dbReference>
<feature type="compositionally biased region" description="Low complexity" evidence="1">
    <location>
        <begin position="535"/>
        <end position="562"/>
    </location>
</feature>
<proteinExistence type="predicted"/>
<comment type="caution">
    <text evidence="3">The sequence shown here is derived from an EMBL/GenBank/DDBJ whole genome shotgun (WGS) entry which is preliminary data.</text>
</comment>
<dbReference type="SMART" id="SM01087">
    <property type="entry name" value="COG6"/>
    <property type="match status" value="1"/>
</dbReference>
<dbReference type="GO" id="GO:0006891">
    <property type="term" value="P:intra-Golgi vesicle-mediated transport"/>
    <property type="evidence" value="ECO:0007669"/>
    <property type="project" value="InterPro"/>
</dbReference>
<dbReference type="AlphaFoldDB" id="A0AA88H380"/>
<reference evidence="3 4" key="1">
    <citation type="journal article" date="2018" name="BMC Genomics">
        <title>The genome of Naegleria lovaniensis, the basis for a comparative approach to unravel pathogenicity factors of the human pathogenic amoeba N. fowleri.</title>
        <authorList>
            <person name="Liechti N."/>
            <person name="Schurch N."/>
            <person name="Bruggmann R."/>
            <person name="Wittwer M."/>
        </authorList>
    </citation>
    <scope>NUCLEOTIDE SEQUENCE [LARGE SCALE GENOMIC DNA]</scope>
    <source>
        <strain evidence="3 4">ATCC 30569</strain>
    </source>
</reference>
<dbReference type="InterPro" id="IPR048369">
    <property type="entry name" value="COG6_C"/>
</dbReference>
<evidence type="ECO:0000256" key="1">
    <source>
        <dbReference type="SAM" id="MobiDB-lite"/>
    </source>
</evidence>
<dbReference type="GO" id="GO:0017119">
    <property type="term" value="C:Golgi transport complex"/>
    <property type="evidence" value="ECO:0007669"/>
    <property type="project" value="InterPro"/>
</dbReference>
<dbReference type="Pfam" id="PF20653">
    <property type="entry name" value="COG6_C"/>
    <property type="match status" value="1"/>
</dbReference>
<accession>A0AA88H380</accession>
<gene>
    <name evidence="3" type="ORF">C9374_012564</name>
</gene>
<protein>
    <recommendedName>
        <fullName evidence="2">Conserved Oligomeric Golgi complex subunit 6 C-terminal domain-containing protein</fullName>
    </recommendedName>
</protein>
<evidence type="ECO:0000259" key="2">
    <source>
        <dbReference type="Pfam" id="PF20653"/>
    </source>
</evidence>
<dbReference type="GeneID" id="68105018"/>
<feature type="compositionally biased region" description="Polar residues" evidence="1">
    <location>
        <begin position="1"/>
        <end position="13"/>
    </location>
</feature>
<evidence type="ECO:0000313" key="4">
    <source>
        <dbReference type="Proteomes" id="UP000816034"/>
    </source>
</evidence>
<dbReference type="EMBL" id="PYSW02000005">
    <property type="protein sequence ID" value="KAG2392312.1"/>
    <property type="molecule type" value="Genomic_DNA"/>
</dbReference>
<organism evidence="3 4">
    <name type="scientific">Naegleria lovaniensis</name>
    <name type="common">Amoeba</name>
    <dbReference type="NCBI Taxonomy" id="51637"/>
    <lineage>
        <taxon>Eukaryota</taxon>
        <taxon>Discoba</taxon>
        <taxon>Heterolobosea</taxon>
        <taxon>Tetramitia</taxon>
        <taxon>Eutetramitia</taxon>
        <taxon>Vahlkampfiidae</taxon>
        <taxon>Naegleria</taxon>
    </lineage>
</organism>